<evidence type="ECO:0000256" key="7">
    <source>
        <dbReference type="ARBA" id="ARBA00023163"/>
    </source>
</evidence>
<evidence type="ECO:0000313" key="13">
    <source>
        <dbReference type="Proteomes" id="UP000822476"/>
    </source>
</evidence>
<dbReference type="GO" id="GO:0005634">
    <property type="term" value="C:nucleus"/>
    <property type="evidence" value="ECO:0007669"/>
    <property type="project" value="UniProtKB-SubCell"/>
</dbReference>
<feature type="region of interest" description="Disordered" evidence="10">
    <location>
        <begin position="371"/>
        <end position="397"/>
    </location>
</feature>
<dbReference type="GO" id="GO:0032502">
    <property type="term" value="P:developmental process"/>
    <property type="evidence" value="ECO:0007669"/>
    <property type="project" value="UniProtKB-ARBA"/>
</dbReference>
<evidence type="ECO:0000256" key="1">
    <source>
        <dbReference type="ARBA" id="ARBA00004123"/>
    </source>
</evidence>
<dbReference type="EMBL" id="JTDE01000013">
    <property type="protein sequence ID" value="KAF7262656.1"/>
    <property type="molecule type" value="Genomic_DNA"/>
</dbReference>
<comment type="subcellular location">
    <subcellularLocation>
        <location evidence="1">Nucleus</location>
    </subcellularLocation>
</comment>
<feature type="domain" description="Nuclear receptor" evidence="11">
    <location>
        <begin position="128"/>
        <end position="212"/>
    </location>
</feature>
<evidence type="ECO:0000256" key="3">
    <source>
        <dbReference type="ARBA" id="ARBA00022771"/>
    </source>
</evidence>
<protein>
    <recommendedName>
        <fullName evidence="11">Nuclear receptor domain-containing protein</fullName>
    </recommendedName>
</protein>
<dbReference type="FunFam" id="3.30.50.10:FF:000019">
    <property type="entry name" value="Nuclear receptor subfamily 2 group E member"/>
    <property type="match status" value="1"/>
</dbReference>
<organism evidence="12 13">
    <name type="scientific">Paragonimus skrjabini miyazakii</name>
    <dbReference type="NCBI Taxonomy" id="59628"/>
    <lineage>
        <taxon>Eukaryota</taxon>
        <taxon>Metazoa</taxon>
        <taxon>Spiralia</taxon>
        <taxon>Lophotrochozoa</taxon>
        <taxon>Platyhelminthes</taxon>
        <taxon>Trematoda</taxon>
        <taxon>Digenea</taxon>
        <taxon>Plagiorchiida</taxon>
        <taxon>Troglotremata</taxon>
        <taxon>Troglotrematidae</taxon>
        <taxon>Paragonimus</taxon>
    </lineage>
</organism>
<proteinExistence type="predicted"/>
<dbReference type="AlphaFoldDB" id="A0A8S9ZA61"/>
<evidence type="ECO:0000259" key="11">
    <source>
        <dbReference type="PROSITE" id="PS51030"/>
    </source>
</evidence>
<dbReference type="GO" id="GO:0006357">
    <property type="term" value="P:regulation of transcription by RNA polymerase II"/>
    <property type="evidence" value="ECO:0007669"/>
    <property type="project" value="UniProtKB-ARBA"/>
</dbReference>
<dbReference type="GO" id="GO:0003700">
    <property type="term" value="F:DNA-binding transcription factor activity"/>
    <property type="evidence" value="ECO:0007669"/>
    <property type="project" value="InterPro"/>
</dbReference>
<dbReference type="InterPro" id="IPR050274">
    <property type="entry name" value="Nuclear_hormone_rcpt_NR2"/>
</dbReference>
<dbReference type="SMART" id="SM00399">
    <property type="entry name" value="ZnF_C4"/>
    <property type="match status" value="1"/>
</dbReference>
<dbReference type="PRINTS" id="PR00047">
    <property type="entry name" value="STROIDFINGER"/>
</dbReference>
<evidence type="ECO:0000256" key="4">
    <source>
        <dbReference type="ARBA" id="ARBA00022833"/>
    </source>
</evidence>
<dbReference type="SUPFAM" id="SSF57716">
    <property type="entry name" value="Glucocorticoid receptor-like (DNA-binding domain)"/>
    <property type="match status" value="1"/>
</dbReference>
<evidence type="ECO:0000256" key="6">
    <source>
        <dbReference type="ARBA" id="ARBA00023125"/>
    </source>
</evidence>
<keyword evidence="13" id="KW-1185">Reference proteome</keyword>
<evidence type="ECO:0000313" key="12">
    <source>
        <dbReference type="EMBL" id="KAF7262656.1"/>
    </source>
</evidence>
<reference evidence="12" key="1">
    <citation type="submission" date="2019-07" db="EMBL/GenBank/DDBJ databases">
        <title>Annotation for the trematode Paragonimus miyazaki's.</title>
        <authorList>
            <person name="Choi Y.-J."/>
        </authorList>
    </citation>
    <scope>NUCLEOTIDE SEQUENCE</scope>
    <source>
        <strain evidence="12">Japan</strain>
    </source>
</reference>
<keyword evidence="3" id="KW-0863">Zinc-finger</keyword>
<dbReference type="InterPro" id="IPR001628">
    <property type="entry name" value="Znf_hrmn_rcpt"/>
</dbReference>
<dbReference type="Proteomes" id="UP000822476">
    <property type="component" value="Unassembled WGS sequence"/>
</dbReference>
<dbReference type="GO" id="GO:0043565">
    <property type="term" value="F:sequence-specific DNA binding"/>
    <property type="evidence" value="ECO:0007669"/>
    <property type="project" value="InterPro"/>
</dbReference>
<evidence type="ECO:0000256" key="8">
    <source>
        <dbReference type="ARBA" id="ARBA00023170"/>
    </source>
</evidence>
<keyword evidence="2" id="KW-0479">Metal-binding</keyword>
<name>A0A8S9ZA61_9TREM</name>
<dbReference type="GO" id="GO:0008270">
    <property type="term" value="F:zinc ion binding"/>
    <property type="evidence" value="ECO:0007669"/>
    <property type="project" value="UniProtKB-KW"/>
</dbReference>
<dbReference type="Pfam" id="PF00105">
    <property type="entry name" value="zf-C4"/>
    <property type="match status" value="1"/>
</dbReference>
<dbReference type="PROSITE" id="PS00031">
    <property type="entry name" value="NUCLEAR_REC_DBD_1"/>
    <property type="match status" value="1"/>
</dbReference>
<keyword evidence="7" id="KW-0804">Transcription</keyword>
<keyword evidence="9" id="KW-0539">Nucleus</keyword>
<feature type="region of interest" description="Disordered" evidence="10">
    <location>
        <begin position="1"/>
        <end position="92"/>
    </location>
</feature>
<gene>
    <name evidence="12" type="ORF">EG68_00046</name>
</gene>
<accession>A0A8S9ZA61</accession>
<feature type="compositionally biased region" description="Low complexity" evidence="10">
    <location>
        <begin position="38"/>
        <end position="52"/>
    </location>
</feature>
<feature type="compositionally biased region" description="Polar residues" evidence="10">
    <location>
        <begin position="380"/>
        <end position="397"/>
    </location>
</feature>
<keyword evidence="6" id="KW-0238">DNA-binding</keyword>
<dbReference type="PROSITE" id="PS51030">
    <property type="entry name" value="NUCLEAR_REC_DBD_2"/>
    <property type="match status" value="1"/>
</dbReference>
<keyword evidence="4" id="KW-0862">Zinc</keyword>
<dbReference type="OrthoDB" id="5771769at2759"/>
<keyword evidence="5" id="KW-0805">Transcription regulation</keyword>
<evidence type="ECO:0000256" key="5">
    <source>
        <dbReference type="ARBA" id="ARBA00023015"/>
    </source>
</evidence>
<evidence type="ECO:0000256" key="2">
    <source>
        <dbReference type="ARBA" id="ARBA00022723"/>
    </source>
</evidence>
<keyword evidence="8" id="KW-0675">Receptor</keyword>
<sequence length="841" mass="93540">MLHSLTPELHTQNRTPPTCMHSSKDHITLPRTNRSENSSDSSCPNNRPSNRNGTHLSRKRPHEACGTFPSPPSLFHETAGSSSSDGGHTDWKRIETTGNAMEHPVGKPIQTNGKRVLGFPSSTRILLDIPCRVCKDHSSGKHYGIYACDGCAGFFKRSIRRNRQYACKNRSVTGAKTQPGSCRIDKSHRNQCRACRLKKCLEVGMNRDAVQHERGPRNSTLRHQVALYFHKQTENNALTSLSESYMDQGTDRLESRLQENERHLLACSPLIPKPYSTPDLPIQHLPDTSVLVNHPTNTLLKQEISPFGLEADISHSFRYDRSLSYPTAYSLEHRRAHPSDGSATSCLNGPYSILNLLTACCPSSSQPSQTNSTLLDLTSKPESQPPYTTELGPSTSSGSWAKVANDLASTTVLSFFGTQSLMGVPTCGQAPLCSPKSELTPTWHRHTIESTQCEKEYNGTFNPSIHVPLVSNESPSWVLGASIPSYLYLQAYMNRFLCQMPPTNPGGWSTAASNGQTFPFDNSTKSPTVSMATKTSSWTSRLSSDMGGYSKSKCVMNPKLEANAIQSPIGFNELLSPRFITGAPELSHTAASTFASQQLFRTIAWLGTARPDRHLNDPNSPVRHLSTHQIASLATKQWELLFFTTVLEVIFRKVHLGGPVVESPRAKQQQVDQMRTLWNQLISTPCQMEKETPNKHESITQVSQDHLLQPLFSQIMMLNPTENELDWLKMIALVGSSGENQSGCPDQNEVPAATLERLQQWAVGLRISPVELDTNRRDQLLMFLNMLRLVLRALRYQETTWLSRYFRSTLCIPSERLEPLIYSMILAAVEAISISSTISPN</sequence>
<evidence type="ECO:0000256" key="10">
    <source>
        <dbReference type="SAM" id="MobiDB-lite"/>
    </source>
</evidence>
<dbReference type="InterPro" id="IPR013088">
    <property type="entry name" value="Znf_NHR/GATA"/>
</dbReference>
<comment type="caution">
    <text evidence="12">The sequence shown here is derived from an EMBL/GenBank/DDBJ whole genome shotgun (WGS) entry which is preliminary data.</text>
</comment>
<evidence type="ECO:0000256" key="9">
    <source>
        <dbReference type="ARBA" id="ARBA00023242"/>
    </source>
</evidence>
<dbReference type="PANTHER" id="PTHR24083">
    <property type="entry name" value="NUCLEAR HORMONE RECEPTOR"/>
    <property type="match status" value="1"/>
</dbReference>
<dbReference type="Gene3D" id="3.30.50.10">
    <property type="entry name" value="Erythroid Transcription Factor GATA-1, subunit A"/>
    <property type="match status" value="1"/>
</dbReference>